<accession>A0A2A9DS07</accession>
<dbReference type="PANTHER" id="PTHR43004">
    <property type="entry name" value="TRK SYSTEM POTASSIUM UPTAKE PROTEIN"/>
    <property type="match status" value="1"/>
</dbReference>
<comment type="cofactor">
    <cofactor evidence="1">
        <name>FAD</name>
        <dbReference type="ChEBI" id="CHEBI:57692"/>
    </cofactor>
</comment>
<protein>
    <submittedName>
        <fullName evidence="5">2-polyprenyl-6-methoxyphenol hydroxylase-like FAD-dependent oxidoreductase</fullName>
    </submittedName>
</protein>
<gene>
    <name evidence="5" type="ORF">ATJ78_0268</name>
</gene>
<name>A0A2A9DS07_9MICO</name>
<evidence type="ECO:0000256" key="3">
    <source>
        <dbReference type="ARBA" id="ARBA00022827"/>
    </source>
</evidence>
<keyword evidence="6" id="KW-1185">Reference proteome</keyword>
<dbReference type="GO" id="GO:0071949">
    <property type="term" value="F:FAD binding"/>
    <property type="evidence" value="ECO:0007669"/>
    <property type="project" value="InterPro"/>
</dbReference>
<evidence type="ECO:0000256" key="1">
    <source>
        <dbReference type="ARBA" id="ARBA00001974"/>
    </source>
</evidence>
<dbReference type="EMBL" id="PDJE01000001">
    <property type="protein sequence ID" value="PFG29363.1"/>
    <property type="molecule type" value="Genomic_DNA"/>
</dbReference>
<dbReference type="AlphaFoldDB" id="A0A2A9DS07"/>
<comment type="caution">
    <text evidence="5">The sequence shown here is derived from an EMBL/GenBank/DDBJ whole genome shotgun (WGS) entry which is preliminary data.</text>
</comment>
<dbReference type="SUPFAM" id="SSF51905">
    <property type="entry name" value="FAD/NAD(P)-binding domain"/>
    <property type="match status" value="1"/>
</dbReference>
<dbReference type="Pfam" id="PF01494">
    <property type="entry name" value="FAD_binding_3"/>
    <property type="match status" value="1"/>
</dbReference>
<sequence length="509" mass="55881">MDTDVVVIGAGPTGLMLAAWLAELDIDAVIVDGKAEPTRESRAIGLQARSIEIYDQLGVVERVMQEARVAPAARPGYGHQMFNAVEFDALGEGQTPYPQLYILEQSRNERILVDALRSRGRDVRWGQKLVGLADAADRDGVTVTVADGYGAEQTITARYVVGADGASSLVREIRGIAFEGTTNAETFCVIDANGVTGLDEDAINIRPFETDLLLTFPMEGEGHARIITVVPEAERHDDPDALENAVRERVRISFGVTWQSHTWFATYRVHHRVAERFRDGAVFLAGDAAHVHSPVGAQGMNTGLQDAHNLAFAFADVLKRGARDSILDRYEAERMPVARHLIETTDSLFSFVTSPETVPRLVRRIGPRLLGPIITRLLPRTWVGDRGFGYLGQLRVRYHVPGSEHADGTRDDVVGRRLPWAGDNVDALRSHEWQVHEYGSADPADTARLERALGCEVHVFSAAPDTPLIPGEFYLVRPDGYVVARARPSEAAETFAGVLPGRRTLEGQE</sequence>
<evidence type="ECO:0000256" key="2">
    <source>
        <dbReference type="ARBA" id="ARBA00022630"/>
    </source>
</evidence>
<evidence type="ECO:0000259" key="4">
    <source>
        <dbReference type="Pfam" id="PF01494"/>
    </source>
</evidence>
<dbReference type="InterPro" id="IPR036188">
    <property type="entry name" value="FAD/NAD-bd_sf"/>
</dbReference>
<keyword evidence="3" id="KW-0274">FAD</keyword>
<organism evidence="5 6">
    <name type="scientific">Paramicrobacterium agarici</name>
    <dbReference type="NCBI Taxonomy" id="630514"/>
    <lineage>
        <taxon>Bacteria</taxon>
        <taxon>Bacillati</taxon>
        <taxon>Actinomycetota</taxon>
        <taxon>Actinomycetes</taxon>
        <taxon>Micrococcales</taxon>
        <taxon>Microbacteriaceae</taxon>
        <taxon>Paramicrobacterium</taxon>
    </lineage>
</organism>
<evidence type="ECO:0000313" key="6">
    <source>
        <dbReference type="Proteomes" id="UP000221369"/>
    </source>
</evidence>
<dbReference type="PRINTS" id="PR00420">
    <property type="entry name" value="RNGMNOXGNASE"/>
</dbReference>
<dbReference type="Gene3D" id="3.50.50.60">
    <property type="entry name" value="FAD/NAD(P)-binding domain"/>
    <property type="match status" value="1"/>
</dbReference>
<dbReference type="InterPro" id="IPR050641">
    <property type="entry name" value="RIFMO-like"/>
</dbReference>
<dbReference type="InterPro" id="IPR002938">
    <property type="entry name" value="FAD-bd"/>
</dbReference>
<proteinExistence type="predicted"/>
<keyword evidence="2" id="KW-0285">Flavoprotein</keyword>
<dbReference type="GO" id="GO:0016709">
    <property type="term" value="F:oxidoreductase activity, acting on paired donors, with incorporation or reduction of molecular oxygen, NAD(P)H as one donor, and incorporation of one atom of oxygen"/>
    <property type="evidence" value="ECO:0007669"/>
    <property type="project" value="UniProtKB-ARBA"/>
</dbReference>
<dbReference type="Proteomes" id="UP000221369">
    <property type="component" value="Unassembled WGS sequence"/>
</dbReference>
<reference evidence="5 6" key="1">
    <citation type="submission" date="2017-10" db="EMBL/GenBank/DDBJ databases">
        <title>Sequencing the genomes of 1000 actinobacteria strains.</title>
        <authorList>
            <person name="Klenk H.-P."/>
        </authorList>
    </citation>
    <scope>NUCLEOTIDE SEQUENCE [LARGE SCALE GENOMIC DNA]</scope>
    <source>
        <strain evidence="5 6">DSM 21798</strain>
    </source>
</reference>
<feature type="domain" description="FAD-binding" evidence="4">
    <location>
        <begin position="2"/>
        <end position="344"/>
    </location>
</feature>
<dbReference type="Gene3D" id="3.30.70.2450">
    <property type="match status" value="1"/>
</dbReference>
<dbReference type="RefSeq" id="WP_098405953.1">
    <property type="nucleotide sequence ID" value="NZ_PDJE01000001.1"/>
</dbReference>
<dbReference type="PANTHER" id="PTHR43004:SF19">
    <property type="entry name" value="BINDING MONOOXYGENASE, PUTATIVE (JCVI)-RELATED"/>
    <property type="match status" value="1"/>
</dbReference>
<evidence type="ECO:0000313" key="5">
    <source>
        <dbReference type="EMBL" id="PFG29363.1"/>
    </source>
</evidence>